<protein>
    <recommendedName>
        <fullName evidence="3">RWD domain-containing protein</fullName>
    </recommendedName>
</protein>
<organism evidence="2">
    <name type="scientific">Anguilla anguilla</name>
    <name type="common">European freshwater eel</name>
    <name type="synonym">Muraena anguilla</name>
    <dbReference type="NCBI Taxonomy" id="7936"/>
    <lineage>
        <taxon>Eukaryota</taxon>
        <taxon>Metazoa</taxon>
        <taxon>Chordata</taxon>
        <taxon>Craniata</taxon>
        <taxon>Vertebrata</taxon>
        <taxon>Euteleostomi</taxon>
        <taxon>Actinopterygii</taxon>
        <taxon>Neopterygii</taxon>
        <taxon>Teleostei</taxon>
        <taxon>Anguilliformes</taxon>
        <taxon>Anguillidae</taxon>
        <taxon>Anguilla</taxon>
    </lineage>
</organism>
<evidence type="ECO:0000313" key="2">
    <source>
        <dbReference type="EMBL" id="JAH33385.1"/>
    </source>
</evidence>
<proteinExistence type="inferred from homology"/>
<dbReference type="InterPro" id="IPR015419">
    <property type="entry name" value="CTAG/Pcc1"/>
</dbReference>
<name>A0A0E9RYB4_ANGAN</name>
<dbReference type="Pfam" id="PF09341">
    <property type="entry name" value="Pcc1"/>
    <property type="match status" value="1"/>
</dbReference>
<dbReference type="AlphaFoldDB" id="A0A0E9RYB4"/>
<dbReference type="EMBL" id="GBXM01075192">
    <property type="protein sequence ID" value="JAH33385.1"/>
    <property type="molecule type" value="Transcribed_RNA"/>
</dbReference>
<reference evidence="2" key="2">
    <citation type="journal article" date="2015" name="Fish Shellfish Immunol.">
        <title>Early steps in the European eel (Anguilla anguilla)-Vibrio vulnificus interaction in the gills: Role of the RtxA13 toxin.</title>
        <authorList>
            <person name="Callol A."/>
            <person name="Pajuelo D."/>
            <person name="Ebbesson L."/>
            <person name="Teles M."/>
            <person name="MacKenzie S."/>
            <person name="Amaro C."/>
        </authorList>
    </citation>
    <scope>NUCLEOTIDE SEQUENCE</scope>
</reference>
<comment type="similarity">
    <text evidence="1">Belongs to the CTAG/PCC1 family.</text>
</comment>
<evidence type="ECO:0008006" key="3">
    <source>
        <dbReference type="Google" id="ProtNLM"/>
    </source>
</evidence>
<reference evidence="2" key="1">
    <citation type="submission" date="2014-11" db="EMBL/GenBank/DDBJ databases">
        <authorList>
            <person name="Amaro Gonzalez C."/>
        </authorList>
    </citation>
    <scope>NUCLEOTIDE SEQUENCE</scope>
</reference>
<accession>A0A0E9RYB4</accession>
<sequence>MAAPCNEYPGKLEFSLLVPFPSAREANIALRSLLPDREPRKGGISKDLSVSDKRHVCEMDCR</sequence>
<evidence type="ECO:0000256" key="1">
    <source>
        <dbReference type="ARBA" id="ARBA00007073"/>
    </source>
</evidence>
<dbReference type="Gene3D" id="3.30.310.50">
    <property type="entry name" value="Alpha-D-phosphohexomutase, C-terminal domain"/>
    <property type="match status" value="1"/>
</dbReference>